<keyword evidence="2" id="KW-0732">Signal</keyword>
<keyword evidence="10" id="KW-1185">Reference proteome</keyword>
<organism evidence="9 10">
    <name type="scientific">Nonomuraea rubra</name>
    <dbReference type="NCBI Taxonomy" id="46180"/>
    <lineage>
        <taxon>Bacteria</taxon>
        <taxon>Bacillati</taxon>
        <taxon>Actinomycetota</taxon>
        <taxon>Actinomycetes</taxon>
        <taxon>Streptosporangiales</taxon>
        <taxon>Streptosporangiaceae</taxon>
        <taxon>Nonomuraea</taxon>
    </lineage>
</organism>
<protein>
    <recommendedName>
        <fullName evidence="8">GH26 domain-containing protein</fullName>
    </recommendedName>
</protein>
<comment type="similarity">
    <text evidence="1 7">Belongs to the glycosyl hydrolase 26 family.</text>
</comment>
<dbReference type="GO" id="GO:0016020">
    <property type="term" value="C:membrane"/>
    <property type="evidence" value="ECO:0007669"/>
    <property type="project" value="InterPro"/>
</dbReference>
<comment type="caution">
    <text evidence="9">The sequence shown here is derived from an EMBL/GenBank/DDBJ whole genome shotgun (WGS) entry which is preliminary data.</text>
</comment>
<keyword evidence="3" id="KW-0677">Repeat</keyword>
<evidence type="ECO:0000313" key="9">
    <source>
        <dbReference type="EMBL" id="MBB6551621.1"/>
    </source>
</evidence>
<evidence type="ECO:0000256" key="6">
    <source>
        <dbReference type="ARBA" id="ARBA00023295"/>
    </source>
</evidence>
<dbReference type="InterPro" id="IPR017853">
    <property type="entry name" value="GH"/>
</dbReference>
<dbReference type="SUPFAM" id="SSF141072">
    <property type="entry name" value="CalX-like"/>
    <property type="match status" value="1"/>
</dbReference>
<name>A0A7X0NXT9_9ACTN</name>
<evidence type="ECO:0000256" key="1">
    <source>
        <dbReference type="ARBA" id="ARBA00007754"/>
    </source>
</evidence>
<keyword evidence="4 7" id="KW-0378">Hydrolase</keyword>
<dbReference type="Pfam" id="PF03160">
    <property type="entry name" value="Calx-beta"/>
    <property type="match status" value="1"/>
</dbReference>
<dbReference type="GO" id="GO:0016985">
    <property type="term" value="F:mannan endo-1,4-beta-mannosidase activity"/>
    <property type="evidence" value="ECO:0007669"/>
    <property type="project" value="InterPro"/>
</dbReference>
<keyword evidence="5" id="KW-0106">Calcium</keyword>
<keyword evidence="6 7" id="KW-0326">Glycosidase</keyword>
<feature type="domain" description="GH26" evidence="8">
    <location>
        <begin position="1"/>
        <end position="210"/>
    </location>
</feature>
<feature type="active site" description="Nucleophile" evidence="7">
    <location>
        <position position="162"/>
    </location>
</feature>
<dbReference type="Gene3D" id="2.60.40.2030">
    <property type="match status" value="1"/>
</dbReference>
<evidence type="ECO:0000256" key="3">
    <source>
        <dbReference type="ARBA" id="ARBA00022737"/>
    </source>
</evidence>
<dbReference type="AlphaFoldDB" id="A0A7X0NXT9"/>
<evidence type="ECO:0000313" key="10">
    <source>
        <dbReference type="Proteomes" id="UP000565579"/>
    </source>
</evidence>
<evidence type="ECO:0000256" key="5">
    <source>
        <dbReference type="ARBA" id="ARBA00022837"/>
    </source>
</evidence>
<dbReference type="Gene3D" id="3.20.20.80">
    <property type="entry name" value="Glycosidases"/>
    <property type="match status" value="1"/>
</dbReference>
<accession>A0A7X0NXT9</accession>
<evidence type="ECO:0000256" key="2">
    <source>
        <dbReference type="ARBA" id="ARBA00022729"/>
    </source>
</evidence>
<dbReference type="InterPro" id="IPR022790">
    <property type="entry name" value="GH26_dom"/>
</dbReference>
<dbReference type="Proteomes" id="UP000565579">
    <property type="component" value="Unassembled WGS sequence"/>
</dbReference>
<dbReference type="InterPro" id="IPR000805">
    <property type="entry name" value="Glyco_hydro_26"/>
</dbReference>
<evidence type="ECO:0000259" key="8">
    <source>
        <dbReference type="PROSITE" id="PS51764"/>
    </source>
</evidence>
<dbReference type="InterPro" id="IPR003644">
    <property type="entry name" value="Calx_beta"/>
</dbReference>
<sequence length="335" mass="37499">MTDGSPLNLSWKRRMDEYARYLQQLEDAGVTVLLRPFHEMNQHVFWWGGRPGLTGSAGLYRMFHDYLEVEKGLSNIVWVWNVQDLPDNYGWADGDPKFDRYEGLEGGLAEYDAGDWSSFSPGKDYYDVLSVDFYDPEGYAARHYEQARSIARRDGKPMIIGETFVFPSRAEQAAQPDWTLAMPWGVRTWNHNTPEAMAEFYHHSIGAAGVPRLAARRNAIDALPRVSAEATSDAREPATDAVLTFVRPAHSAGEELTVRYAVRDDRDTRAGRDYAPLDGRVTFQAGRTTATETVRVLDRRGHSPAGRTVTVTLLPGRGYRASAPATATVRILPEG</sequence>
<dbReference type="InterPro" id="IPR038081">
    <property type="entry name" value="CalX-like_sf"/>
</dbReference>
<dbReference type="PRINTS" id="PR00739">
    <property type="entry name" value="GLHYDRLASE26"/>
</dbReference>
<dbReference type="RefSeq" id="WP_185105661.1">
    <property type="nucleotide sequence ID" value="NZ_JACHMI010000001.1"/>
</dbReference>
<dbReference type="PANTHER" id="PTHR40079">
    <property type="entry name" value="MANNAN ENDO-1,4-BETA-MANNOSIDASE E-RELATED"/>
    <property type="match status" value="1"/>
</dbReference>
<dbReference type="EMBL" id="JACHMI010000001">
    <property type="protein sequence ID" value="MBB6551621.1"/>
    <property type="molecule type" value="Genomic_DNA"/>
</dbReference>
<dbReference type="Pfam" id="PF02156">
    <property type="entry name" value="Glyco_hydro_26"/>
    <property type="match status" value="1"/>
</dbReference>
<dbReference type="GO" id="GO:0006080">
    <property type="term" value="P:substituted mannan metabolic process"/>
    <property type="evidence" value="ECO:0007669"/>
    <property type="project" value="InterPro"/>
</dbReference>
<dbReference type="GO" id="GO:0007154">
    <property type="term" value="P:cell communication"/>
    <property type="evidence" value="ECO:0007669"/>
    <property type="project" value="InterPro"/>
</dbReference>
<dbReference type="SUPFAM" id="SSF51445">
    <property type="entry name" value="(Trans)glycosidases"/>
    <property type="match status" value="1"/>
</dbReference>
<dbReference type="PANTHER" id="PTHR40079:SF4">
    <property type="entry name" value="GH26 DOMAIN-CONTAINING PROTEIN-RELATED"/>
    <property type="match status" value="1"/>
</dbReference>
<proteinExistence type="inferred from homology"/>
<gene>
    <name evidence="9" type="ORF">HD593_006416</name>
</gene>
<feature type="active site" description="Proton donor" evidence="7">
    <location>
        <position position="39"/>
    </location>
</feature>
<evidence type="ECO:0000256" key="4">
    <source>
        <dbReference type="ARBA" id="ARBA00022801"/>
    </source>
</evidence>
<reference evidence="9 10" key="1">
    <citation type="submission" date="2020-08" db="EMBL/GenBank/DDBJ databases">
        <title>Sequencing the genomes of 1000 actinobacteria strains.</title>
        <authorList>
            <person name="Klenk H.-P."/>
        </authorList>
    </citation>
    <scope>NUCLEOTIDE SEQUENCE [LARGE SCALE GENOMIC DNA]</scope>
    <source>
        <strain evidence="9 10">DSM 43768</strain>
    </source>
</reference>
<evidence type="ECO:0000256" key="7">
    <source>
        <dbReference type="PROSITE-ProRule" id="PRU01100"/>
    </source>
</evidence>
<dbReference type="PROSITE" id="PS51764">
    <property type="entry name" value="GH26"/>
    <property type="match status" value="1"/>
</dbReference>